<sequence length="329" mass="37143">MGLLVNGEWRDQWYETGKTGGAFRRDAARFRNWITPDGAPGPSGEGGFKAEADRYHLYVSLACPWAHRALIFRALKGLEEIVSVSVVSPHMGEDGWTFEKNFPGVTDDHLFGEAFLRDVYLRDTPDMTGRVTVPLLWDKAQGRIVSNESSEIIRMFNSGFDALTGDAQDFFPEPLRAEIETINARVYDTVNNGVYKAGFATTQEAYEAAVIPLFESLDWLEGLLTARRHLAGDRATEADWRLFTTLIRFDAVYHGHFKCNRRRIADYPALTGWLREMYQQPGVAETVAFDHISTHYYASHETINPTRIVPIGPLPDFDAPHGRERLKAA</sequence>
<evidence type="ECO:0000256" key="2">
    <source>
        <dbReference type="PIRSR" id="PIRSR015753-2"/>
    </source>
</evidence>
<dbReference type="PANTHER" id="PTHR32419">
    <property type="entry name" value="GLUTATHIONYL-HYDROQUINONE REDUCTASE"/>
    <property type="match status" value="1"/>
</dbReference>
<evidence type="ECO:0000313" key="6">
    <source>
        <dbReference type="Proteomes" id="UP000198703"/>
    </source>
</evidence>
<evidence type="ECO:0000256" key="1">
    <source>
        <dbReference type="PIRSR" id="PIRSR015753-1"/>
    </source>
</evidence>
<dbReference type="InterPro" id="IPR016639">
    <property type="entry name" value="GST_Omega/GSH"/>
</dbReference>
<dbReference type="Pfam" id="PF13409">
    <property type="entry name" value="GST_N_2"/>
    <property type="match status" value="1"/>
</dbReference>
<protein>
    <submittedName>
        <fullName evidence="5">Putative glutathione S-transferase</fullName>
    </submittedName>
</protein>
<dbReference type="SFLD" id="SFLDS00019">
    <property type="entry name" value="Glutathione_Transferase_(cytos"/>
    <property type="match status" value="1"/>
</dbReference>
<dbReference type="SFLD" id="SFLDG01148">
    <property type="entry name" value="Xi_(cytGST)"/>
    <property type="match status" value="1"/>
</dbReference>
<dbReference type="Gene3D" id="3.40.30.10">
    <property type="entry name" value="Glutaredoxin"/>
    <property type="match status" value="1"/>
</dbReference>
<dbReference type="EMBL" id="FNQM01000009">
    <property type="protein sequence ID" value="SEA67778.1"/>
    <property type="molecule type" value="Genomic_DNA"/>
</dbReference>
<dbReference type="PIRSF" id="PIRSF015753">
    <property type="entry name" value="GST"/>
    <property type="match status" value="1"/>
</dbReference>
<evidence type="ECO:0000313" key="5">
    <source>
        <dbReference type="EMBL" id="SEA67778.1"/>
    </source>
</evidence>
<dbReference type="InterPro" id="IPR010987">
    <property type="entry name" value="Glutathione-S-Trfase_C-like"/>
</dbReference>
<dbReference type="AlphaFoldDB" id="A0A1H4D5C6"/>
<organism evidence="5 6">
    <name type="scientific">Rubrimonas cliftonensis</name>
    <dbReference type="NCBI Taxonomy" id="89524"/>
    <lineage>
        <taxon>Bacteria</taxon>
        <taxon>Pseudomonadati</taxon>
        <taxon>Pseudomonadota</taxon>
        <taxon>Alphaproteobacteria</taxon>
        <taxon>Rhodobacterales</taxon>
        <taxon>Paracoccaceae</taxon>
        <taxon>Rubrimonas</taxon>
    </lineage>
</organism>
<dbReference type="GO" id="GO:0005737">
    <property type="term" value="C:cytoplasm"/>
    <property type="evidence" value="ECO:0007669"/>
    <property type="project" value="TreeGrafter"/>
</dbReference>
<dbReference type="GO" id="GO:0004364">
    <property type="term" value="F:glutathione transferase activity"/>
    <property type="evidence" value="ECO:0007669"/>
    <property type="project" value="InterPro"/>
</dbReference>
<keyword evidence="5" id="KW-0808">Transferase</keyword>
<dbReference type="PANTHER" id="PTHR32419:SF6">
    <property type="entry name" value="GLUTATHIONE S-TRANSFERASE OMEGA-LIKE 1-RELATED"/>
    <property type="match status" value="1"/>
</dbReference>
<dbReference type="InterPro" id="IPR036249">
    <property type="entry name" value="Thioredoxin-like_sf"/>
</dbReference>
<dbReference type="Proteomes" id="UP000198703">
    <property type="component" value="Unassembled WGS sequence"/>
</dbReference>
<dbReference type="SUPFAM" id="SSF52833">
    <property type="entry name" value="Thioredoxin-like"/>
    <property type="match status" value="1"/>
</dbReference>
<gene>
    <name evidence="5" type="ORF">SAMN05444370_10944</name>
</gene>
<feature type="active site" description="Proton donor/acceptor" evidence="1">
    <location>
        <position position="195"/>
    </location>
</feature>
<dbReference type="SUPFAM" id="SSF47616">
    <property type="entry name" value="GST C-terminal domain-like"/>
    <property type="match status" value="1"/>
</dbReference>
<dbReference type="InterPro" id="IPR047047">
    <property type="entry name" value="GST_Omega-like_C"/>
</dbReference>
<name>A0A1H4D5C6_9RHOB</name>
<evidence type="ECO:0000256" key="3">
    <source>
        <dbReference type="PIRSR" id="PIRSR015753-3"/>
    </source>
</evidence>
<dbReference type="STRING" id="89524.SAMN05444370_10944"/>
<dbReference type="SFLD" id="SFLDG01206">
    <property type="entry name" value="Xi.1"/>
    <property type="match status" value="1"/>
</dbReference>
<feature type="active site" description="Nucleophile" evidence="1">
    <location>
        <position position="63"/>
    </location>
</feature>
<accession>A0A1H4D5C6</accession>
<dbReference type="InterPro" id="IPR040079">
    <property type="entry name" value="Glutathione_S-Trfase"/>
</dbReference>
<dbReference type="InterPro" id="IPR004045">
    <property type="entry name" value="Glutathione_S-Trfase_N"/>
</dbReference>
<dbReference type="OrthoDB" id="9769158at2"/>
<dbReference type="RefSeq" id="WP_093254392.1">
    <property type="nucleotide sequence ID" value="NZ_FNQM01000009.1"/>
</dbReference>
<dbReference type="Gene3D" id="1.20.1050.10">
    <property type="match status" value="1"/>
</dbReference>
<feature type="binding site" evidence="2">
    <location>
        <position position="96"/>
    </location>
    <ligand>
        <name>glutathione</name>
        <dbReference type="ChEBI" id="CHEBI:57925"/>
    </ligand>
</feature>
<dbReference type="CDD" id="cd03190">
    <property type="entry name" value="GST_C_Omega_like"/>
    <property type="match status" value="1"/>
</dbReference>
<dbReference type="FunFam" id="3.40.30.10:FF:000058">
    <property type="entry name" value="Glutathione S-transferase, omega"/>
    <property type="match status" value="1"/>
</dbReference>
<reference evidence="5 6" key="1">
    <citation type="submission" date="2016-10" db="EMBL/GenBank/DDBJ databases">
        <authorList>
            <person name="de Groot N.N."/>
        </authorList>
    </citation>
    <scope>NUCLEOTIDE SEQUENCE [LARGE SCALE GENOMIC DNA]</scope>
    <source>
        <strain evidence="5 6">DSM 15345</strain>
    </source>
</reference>
<feature type="site" description="Lowers pKa of active site Cys" evidence="3">
    <location>
        <position position="253"/>
    </location>
</feature>
<dbReference type="PROSITE" id="PS50405">
    <property type="entry name" value="GST_CTER"/>
    <property type="match status" value="1"/>
</dbReference>
<evidence type="ECO:0000259" key="4">
    <source>
        <dbReference type="PROSITE" id="PS50405"/>
    </source>
</evidence>
<keyword evidence="6" id="KW-1185">Reference proteome</keyword>
<feature type="site" description="Lowers pKa of active site Cys" evidence="3">
    <location>
        <position position="296"/>
    </location>
</feature>
<feature type="binding site" evidence="2">
    <location>
        <begin position="148"/>
        <end position="149"/>
    </location>
    <ligand>
        <name>glutathione</name>
        <dbReference type="ChEBI" id="CHEBI:57925"/>
    </ligand>
</feature>
<dbReference type="InterPro" id="IPR036282">
    <property type="entry name" value="Glutathione-S-Trfase_C_sf"/>
</dbReference>
<proteinExistence type="predicted"/>
<feature type="binding site" evidence="2">
    <location>
        <begin position="130"/>
        <end position="133"/>
    </location>
    <ligand>
        <name>glutathione</name>
        <dbReference type="ChEBI" id="CHEBI:57925"/>
    </ligand>
</feature>
<feature type="domain" description="GST C-terminal" evidence="4">
    <location>
        <begin position="172"/>
        <end position="296"/>
    </location>
</feature>
<dbReference type="Pfam" id="PF13410">
    <property type="entry name" value="GST_C_2"/>
    <property type="match status" value="1"/>
</dbReference>